<dbReference type="Gene3D" id="3.10.105.10">
    <property type="entry name" value="Dipeptide-binding Protein, Domain 3"/>
    <property type="match status" value="1"/>
</dbReference>
<evidence type="ECO:0000313" key="7">
    <source>
        <dbReference type="Proteomes" id="UP000199071"/>
    </source>
</evidence>
<evidence type="ECO:0000256" key="1">
    <source>
        <dbReference type="ARBA" id="ARBA00004418"/>
    </source>
</evidence>
<proteinExistence type="inferred from homology"/>
<reference evidence="6 7" key="1">
    <citation type="submission" date="2016-10" db="EMBL/GenBank/DDBJ databases">
        <authorList>
            <person name="de Groot N.N."/>
        </authorList>
    </citation>
    <scope>NUCLEOTIDE SEQUENCE [LARGE SCALE GENOMIC DNA]</scope>
    <source>
        <strain evidence="6 7">ATCC 35022</strain>
    </source>
</reference>
<evidence type="ECO:0000256" key="3">
    <source>
        <dbReference type="ARBA" id="ARBA00022729"/>
    </source>
</evidence>
<dbReference type="InterPro" id="IPR039424">
    <property type="entry name" value="SBP_5"/>
</dbReference>
<dbReference type="Proteomes" id="UP000199071">
    <property type="component" value="Unassembled WGS sequence"/>
</dbReference>
<dbReference type="EMBL" id="FMXQ01000001">
    <property type="protein sequence ID" value="SDB08083.1"/>
    <property type="molecule type" value="Genomic_DNA"/>
</dbReference>
<dbReference type="GO" id="GO:0042938">
    <property type="term" value="P:dipeptide transport"/>
    <property type="evidence" value="ECO:0007669"/>
    <property type="project" value="TreeGrafter"/>
</dbReference>
<dbReference type="GO" id="GO:1904680">
    <property type="term" value="F:peptide transmembrane transporter activity"/>
    <property type="evidence" value="ECO:0007669"/>
    <property type="project" value="TreeGrafter"/>
</dbReference>
<organism evidence="6 7">
    <name type="scientific">Bauldia litoralis</name>
    <dbReference type="NCBI Taxonomy" id="665467"/>
    <lineage>
        <taxon>Bacteria</taxon>
        <taxon>Pseudomonadati</taxon>
        <taxon>Pseudomonadota</taxon>
        <taxon>Alphaproteobacteria</taxon>
        <taxon>Hyphomicrobiales</taxon>
        <taxon>Kaistiaceae</taxon>
        <taxon>Bauldia</taxon>
    </lineage>
</organism>
<dbReference type="Gene3D" id="3.90.76.10">
    <property type="entry name" value="Dipeptide-binding Protein, Domain 1"/>
    <property type="match status" value="1"/>
</dbReference>
<keyword evidence="3 4" id="KW-0732">Signal</keyword>
<dbReference type="CDD" id="cd08493">
    <property type="entry name" value="PBP2_DppA_like"/>
    <property type="match status" value="1"/>
</dbReference>
<comment type="subcellular location">
    <subcellularLocation>
        <location evidence="1">Periplasm</location>
    </subcellularLocation>
</comment>
<accession>A0A1G6AIU1</accession>
<dbReference type="GO" id="GO:0043190">
    <property type="term" value="C:ATP-binding cassette (ABC) transporter complex"/>
    <property type="evidence" value="ECO:0007669"/>
    <property type="project" value="InterPro"/>
</dbReference>
<dbReference type="PANTHER" id="PTHR30290:SF38">
    <property type="entry name" value="D,D-DIPEPTIDE-BINDING PERIPLASMIC PROTEIN DDPA-RELATED"/>
    <property type="match status" value="1"/>
</dbReference>
<keyword evidence="7" id="KW-1185">Reference proteome</keyword>
<dbReference type="GO" id="GO:0030288">
    <property type="term" value="C:outer membrane-bounded periplasmic space"/>
    <property type="evidence" value="ECO:0007669"/>
    <property type="project" value="TreeGrafter"/>
</dbReference>
<feature type="chain" id="PRO_5011522981" evidence="4">
    <location>
        <begin position="29"/>
        <end position="539"/>
    </location>
</feature>
<dbReference type="STRING" id="665467.SAMN02982931_00666"/>
<evidence type="ECO:0000313" key="6">
    <source>
        <dbReference type="EMBL" id="SDB08083.1"/>
    </source>
</evidence>
<dbReference type="AlphaFoldDB" id="A0A1G6AIU1"/>
<name>A0A1G6AIU1_9HYPH</name>
<evidence type="ECO:0000256" key="2">
    <source>
        <dbReference type="ARBA" id="ARBA00005695"/>
    </source>
</evidence>
<sequence length="539" mass="56828">MGTRMTTGRKSSVLAAGLALLAVGLASAVEAKTLTFCPQGSPEGFDPAPFTLGTTFDASSQAIYDRLVTFKPGTTEIAPGLATSWDVSSNGLEYTFHLRPGVKFQTTAGFAPTRDFNADDVVFSLERQWDPDNPYFDYAGGLWPTFNGMAMPTMLRSVKKQDDQTVVITLNRPAASLLANLAMDFASILSAEYAATLLDAGEREKLSTEPVGTGPFVLDGYEEGISVRYAANPDYWGGRPAIDDLVFEITPDAGVRLAKLEAGDCDVIPDPPLADIAALPDDSPIAIAEVPGANVVYLAFNTLRAPFDQAAVRRAFAKAIDKQAIVDAVFQGAAIPATTPIPASVWGHAAALAGNGHDPEAARAMLAEAGAAGLSLTIMVPNMGLSFNPDAELMAGMIAADLDAVGIKATVVTETLDAVLEDAGNPERDAAVLFGWASDNGDPGTVFSILLGCDAVGITNMANWCVPRFDTLIRDAEAQSSREARAAAYKQAQAIFVDEAPWTVLAHGMEVVGLSDRVKGFVVDPLGRFNFSPVDIAEE</sequence>
<dbReference type="InterPro" id="IPR000914">
    <property type="entry name" value="SBP_5_dom"/>
</dbReference>
<dbReference type="InterPro" id="IPR030678">
    <property type="entry name" value="Peptide/Ni-bd"/>
</dbReference>
<comment type="similarity">
    <text evidence="2">Belongs to the bacterial solute-binding protein 5 family.</text>
</comment>
<dbReference type="RefSeq" id="WP_244521116.1">
    <property type="nucleotide sequence ID" value="NZ_FMXQ01000001.1"/>
</dbReference>
<evidence type="ECO:0000259" key="5">
    <source>
        <dbReference type="Pfam" id="PF00496"/>
    </source>
</evidence>
<evidence type="ECO:0000256" key="4">
    <source>
        <dbReference type="SAM" id="SignalP"/>
    </source>
</evidence>
<feature type="domain" description="Solute-binding protein family 5" evidence="5">
    <location>
        <begin position="76"/>
        <end position="454"/>
    </location>
</feature>
<dbReference type="Gene3D" id="3.40.190.10">
    <property type="entry name" value="Periplasmic binding protein-like II"/>
    <property type="match status" value="1"/>
</dbReference>
<dbReference type="SUPFAM" id="SSF53850">
    <property type="entry name" value="Periplasmic binding protein-like II"/>
    <property type="match status" value="1"/>
</dbReference>
<dbReference type="PANTHER" id="PTHR30290">
    <property type="entry name" value="PERIPLASMIC BINDING COMPONENT OF ABC TRANSPORTER"/>
    <property type="match status" value="1"/>
</dbReference>
<feature type="signal peptide" evidence="4">
    <location>
        <begin position="1"/>
        <end position="28"/>
    </location>
</feature>
<dbReference type="Pfam" id="PF00496">
    <property type="entry name" value="SBP_bac_5"/>
    <property type="match status" value="1"/>
</dbReference>
<protein>
    <submittedName>
        <fullName evidence="6">Dipeptide transport system substrate-binding protein</fullName>
    </submittedName>
</protein>
<gene>
    <name evidence="6" type="ORF">SAMN02982931_00666</name>
</gene>
<dbReference type="PIRSF" id="PIRSF002741">
    <property type="entry name" value="MppA"/>
    <property type="match status" value="1"/>
</dbReference>